<protein>
    <recommendedName>
        <fullName evidence="5">DUF569 domain-containing protein</fullName>
    </recommendedName>
</protein>
<dbReference type="InterPro" id="IPR054726">
    <property type="entry name" value="Ubiq_DUF569-assoc"/>
</dbReference>
<evidence type="ECO:0000259" key="1">
    <source>
        <dbReference type="Pfam" id="PF04601"/>
    </source>
</evidence>
<reference evidence="3 4" key="1">
    <citation type="submission" date="2024-02" db="EMBL/GenBank/DDBJ databases">
        <title>High-quality chromosome-scale genome assembly of Pensacola bahiagrass (Paspalum notatum Flugge var. saurae).</title>
        <authorList>
            <person name="Vega J.M."/>
            <person name="Podio M."/>
            <person name="Orjuela J."/>
            <person name="Siena L.A."/>
            <person name="Pessino S.C."/>
            <person name="Combes M.C."/>
            <person name="Mariac C."/>
            <person name="Albertini E."/>
            <person name="Pupilli F."/>
            <person name="Ortiz J.P.A."/>
            <person name="Leblanc O."/>
        </authorList>
    </citation>
    <scope>NUCLEOTIDE SEQUENCE [LARGE SCALE GENOMIC DNA]</scope>
    <source>
        <strain evidence="3">R1</strain>
        <tissue evidence="3">Leaf</tissue>
    </source>
</reference>
<accession>A0AAQ3X1C0</accession>
<feature type="domain" description="DUF569" evidence="1">
    <location>
        <begin position="1"/>
        <end position="149"/>
    </location>
</feature>
<dbReference type="Pfam" id="PF04601">
    <property type="entry name" value="DUF569"/>
    <property type="match status" value="1"/>
</dbReference>
<dbReference type="Pfam" id="PF22932">
    <property type="entry name" value="Ubiq_DUF_assoc"/>
    <property type="match status" value="1"/>
</dbReference>
<evidence type="ECO:0008006" key="5">
    <source>
        <dbReference type="Google" id="ProtNLM"/>
    </source>
</evidence>
<evidence type="ECO:0000313" key="4">
    <source>
        <dbReference type="Proteomes" id="UP001341281"/>
    </source>
</evidence>
<dbReference type="CDD" id="cd23340">
    <property type="entry name" value="beta-trefoil_FSCN_ACP-like"/>
    <property type="match status" value="1"/>
</dbReference>
<evidence type="ECO:0000313" key="3">
    <source>
        <dbReference type="EMBL" id="WVZ82348.1"/>
    </source>
</evidence>
<feature type="domain" description="DUF569" evidence="2">
    <location>
        <begin position="188"/>
        <end position="268"/>
    </location>
</feature>
<keyword evidence="4" id="KW-1185">Reference proteome</keyword>
<evidence type="ECO:0000259" key="2">
    <source>
        <dbReference type="Pfam" id="PF22932"/>
    </source>
</evidence>
<organism evidence="3 4">
    <name type="scientific">Paspalum notatum var. saurae</name>
    <dbReference type="NCBI Taxonomy" id="547442"/>
    <lineage>
        <taxon>Eukaryota</taxon>
        <taxon>Viridiplantae</taxon>
        <taxon>Streptophyta</taxon>
        <taxon>Embryophyta</taxon>
        <taxon>Tracheophyta</taxon>
        <taxon>Spermatophyta</taxon>
        <taxon>Magnoliopsida</taxon>
        <taxon>Liliopsida</taxon>
        <taxon>Poales</taxon>
        <taxon>Poaceae</taxon>
        <taxon>PACMAD clade</taxon>
        <taxon>Panicoideae</taxon>
        <taxon>Andropogonodae</taxon>
        <taxon>Paspaleae</taxon>
        <taxon>Paspalinae</taxon>
        <taxon>Paspalum</taxon>
    </lineage>
</organism>
<dbReference type="InterPro" id="IPR007679">
    <property type="entry name" value="DUF569"/>
</dbReference>
<dbReference type="PANTHER" id="PTHR31205">
    <property type="entry name" value="ACTIN CROSS-LINKING PROTEIN (DUF569)"/>
    <property type="match status" value="1"/>
</dbReference>
<sequence>MDLFPDGTHVWVRSRVHGTYVYADENRVDVSLSPRRASMNAAWRVHRVVDEETHTGYFLLHGAAYGRYLALSDSPAPRGHRGDRTIQDEYSHRRKPVHWRAIRLWDNDDVLIRHESKRSLRANSKYRPWHTGVTVDDTNSMRSSMMRWVVEAIPPRPAPPDLPVPTAGPRIQHSLFRWRARPTENFGIRYTRADDDGNIDELNPLNWRDFTFYSRSVFNLRTMVASLENDPNVHNFTLCFRGGFYGRLTPLVVDLPMDQGQYMDIVVLTTGSPAAQALVYPNVDEPEKDV</sequence>
<proteinExistence type="predicted"/>
<dbReference type="EMBL" id="CP144750">
    <property type="protein sequence ID" value="WVZ82348.1"/>
    <property type="molecule type" value="Genomic_DNA"/>
</dbReference>
<dbReference type="AlphaFoldDB" id="A0AAQ3X1C0"/>
<name>A0AAQ3X1C0_PASNO</name>
<dbReference type="PANTHER" id="PTHR31205:SF3">
    <property type="entry name" value="OS06G0161100 PROTEIN"/>
    <property type="match status" value="1"/>
</dbReference>
<dbReference type="SUPFAM" id="SSF50405">
    <property type="entry name" value="Actin-crosslinking proteins"/>
    <property type="match status" value="1"/>
</dbReference>
<dbReference type="Proteomes" id="UP001341281">
    <property type="component" value="Chromosome 06"/>
</dbReference>
<dbReference type="InterPro" id="IPR008999">
    <property type="entry name" value="Actin-crosslinking"/>
</dbReference>
<gene>
    <name evidence="3" type="ORF">U9M48_029616</name>
</gene>